<sequence>MLASDGFWGFLSTIVIASILVYILEKFFPDLKKILEGRHVSIKIFGQELSVQKATHQIGDWVTELQNRVAALESGSANKNENKITDGKPNFNVNINNSPEKRILWVDDFPSNNAFIMENLKGRDLQVEISLSTEDALKKFTALDHSLIITDLGRIEGEQDNPYAGLELIKRIRALNETVPIMVFAGKRGLQMRDELISSGATEVTSSGIDVMKFINSHMAT</sequence>
<evidence type="ECO:0000313" key="5">
    <source>
        <dbReference type="Proteomes" id="UP001155220"/>
    </source>
</evidence>
<keyword evidence="2" id="KW-0472">Membrane</keyword>
<dbReference type="Gene3D" id="3.40.50.2300">
    <property type="match status" value="1"/>
</dbReference>
<proteinExistence type="predicted"/>
<dbReference type="GO" id="GO:0000160">
    <property type="term" value="P:phosphorelay signal transduction system"/>
    <property type="evidence" value="ECO:0007669"/>
    <property type="project" value="InterPro"/>
</dbReference>
<feature type="modified residue" description="4-aspartylphosphate" evidence="1">
    <location>
        <position position="151"/>
    </location>
</feature>
<gene>
    <name evidence="4" type="ORF">MJ956_01530</name>
</gene>
<evidence type="ECO:0000259" key="3">
    <source>
        <dbReference type="PROSITE" id="PS50110"/>
    </source>
</evidence>
<organism evidence="4 5">
    <name type="scientific">Aurantimonas marianensis</name>
    <dbReference type="NCBI Taxonomy" id="2920428"/>
    <lineage>
        <taxon>Bacteria</taxon>
        <taxon>Pseudomonadati</taxon>
        <taxon>Pseudomonadota</taxon>
        <taxon>Alphaproteobacteria</taxon>
        <taxon>Hyphomicrobiales</taxon>
        <taxon>Aurantimonadaceae</taxon>
        <taxon>Aurantimonas</taxon>
    </lineage>
</organism>
<dbReference type="Proteomes" id="UP001155220">
    <property type="component" value="Unassembled WGS sequence"/>
</dbReference>
<reference evidence="4" key="1">
    <citation type="submission" date="2022-03" db="EMBL/GenBank/DDBJ databases">
        <title>Aurantimonas Liuensis sp. Nov., isolated from the hadal seawater of the Mariana Trench.</title>
        <authorList>
            <person name="Liu R."/>
        </authorList>
    </citation>
    <scope>NUCLEOTIDE SEQUENCE</scope>
    <source>
        <strain evidence="4">LRZ36</strain>
    </source>
</reference>
<dbReference type="EMBL" id="JALHBS010000008">
    <property type="protein sequence ID" value="MCP3053827.1"/>
    <property type="molecule type" value="Genomic_DNA"/>
</dbReference>
<evidence type="ECO:0000313" key="4">
    <source>
        <dbReference type="EMBL" id="MCP3053827.1"/>
    </source>
</evidence>
<dbReference type="InterPro" id="IPR011006">
    <property type="entry name" value="CheY-like_superfamily"/>
</dbReference>
<keyword evidence="5" id="KW-1185">Reference proteome</keyword>
<accession>A0A9X2H217</accession>
<keyword evidence="1" id="KW-0597">Phosphoprotein</keyword>
<keyword evidence="2" id="KW-0812">Transmembrane</keyword>
<dbReference type="SUPFAM" id="SSF52172">
    <property type="entry name" value="CheY-like"/>
    <property type="match status" value="1"/>
</dbReference>
<dbReference type="RefSeq" id="WP_253962720.1">
    <property type="nucleotide sequence ID" value="NZ_JALHBS010000008.1"/>
</dbReference>
<feature type="domain" description="Response regulatory" evidence="3">
    <location>
        <begin position="102"/>
        <end position="221"/>
    </location>
</feature>
<dbReference type="AlphaFoldDB" id="A0A9X2H217"/>
<dbReference type="InterPro" id="IPR001789">
    <property type="entry name" value="Sig_transdc_resp-reg_receiver"/>
</dbReference>
<name>A0A9X2H217_9HYPH</name>
<comment type="caution">
    <text evidence="4">The sequence shown here is derived from an EMBL/GenBank/DDBJ whole genome shotgun (WGS) entry which is preliminary data.</text>
</comment>
<dbReference type="CDD" id="cd00156">
    <property type="entry name" value="REC"/>
    <property type="match status" value="1"/>
</dbReference>
<keyword evidence="2" id="KW-1133">Transmembrane helix</keyword>
<dbReference type="PROSITE" id="PS50110">
    <property type="entry name" value="RESPONSE_REGULATORY"/>
    <property type="match status" value="1"/>
</dbReference>
<evidence type="ECO:0000256" key="2">
    <source>
        <dbReference type="SAM" id="Phobius"/>
    </source>
</evidence>
<evidence type="ECO:0000256" key="1">
    <source>
        <dbReference type="PROSITE-ProRule" id="PRU00169"/>
    </source>
</evidence>
<protein>
    <submittedName>
        <fullName evidence="4">Response regulator</fullName>
    </submittedName>
</protein>
<feature type="transmembrane region" description="Helical" evidence="2">
    <location>
        <begin position="6"/>
        <end position="24"/>
    </location>
</feature>
<dbReference type="Pfam" id="PF00072">
    <property type="entry name" value="Response_reg"/>
    <property type="match status" value="1"/>
</dbReference>